<gene>
    <name evidence="1" type="ORF">K1T71_004302</name>
</gene>
<accession>A0ACC1D754</accession>
<dbReference type="EMBL" id="CM034393">
    <property type="protein sequence ID" value="KAJ0179711.1"/>
    <property type="molecule type" value="Genomic_DNA"/>
</dbReference>
<keyword evidence="2" id="KW-1185">Reference proteome</keyword>
<evidence type="ECO:0000313" key="2">
    <source>
        <dbReference type="Proteomes" id="UP000824533"/>
    </source>
</evidence>
<sequence>MSPSLEGIMFNRNTNLSARRPLLAEPQKPVVVPPRVPPRDTGPHRPLLAPRDNPNDYSYGYRPDYLKPSNVELEKRLQESRAREKVGYFQEKVTPPELNLDRREAELVFRFDTNASAEYLSSQYRAPAVQYTKPPTPANGYATRVPERDGPFVFGVHSPSQFPIPRRDEDDYDYSEVAEEGGRPVIRDDVSEDLNCCDKVNEWAVRDKKSRRTLNRMFQIKDRRKVKGGKKEKIKCVLVGDGAVGKSSLIAAYAQDTFREEYTPTAYDTFNVVVDVDDRPVCVEICDTAGQDSMSELRELCYPGTDVLMLCFSVVRPETFRSVAERWTKAVANVNAPLILVGTQSDLVLDSRVLQTLRTRGEHPITEIEAKALAVKINAVYIETSAKTRKQLKDAFDAAILAGLPLITEAINYEDADISDIIDDSEQYMDSETTDLDHQHTEAADSENINTIDTSDTMNSEHIPDEIKVQKPEVIRTTRLPIARVKNIMKMDPDVSVVSGEAVFVVTKATELFLETIAKETYAYTASNKRKTIAKKDLDLVINKVDCLCFLEGAMDF</sequence>
<reference evidence="1 2" key="1">
    <citation type="journal article" date="2021" name="Front. Genet.">
        <title>Chromosome-Level Genome Assembly Reveals Significant Gene Expansion in the Toll and IMD Signaling Pathways of Dendrolimus kikuchii.</title>
        <authorList>
            <person name="Zhou J."/>
            <person name="Wu P."/>
            <person name="Xiong Z."/>
            <person name="Liu N."/>
            <person name="Zhao N."/>
            <person name="Ji M."/>
            <person name="Qiu Y."/>
            <person name="Yang B."/>
        </authorList>
    </citation>
    <scope>NUCLEOTIDE SEQUENCE [LARGE SCALE GENOMIC DNA]</scope>
    <source>
        <strain evidence="1">Ann1</strain>
    </source>
</reference>
<protein>
    <submittedName>
        <fullName evidence="1">Uncharacterized protein</fullName>
    </submittedName>
</protein>
<name>A0ACC1D754_9NEOP</name>
<evidence type="ECO:0000313" key="1">
    <source>
        <dbReference type="EMBL" id="KAJ0179711.1"/>
    </source>
</evidence>
<dbReference type="Proteomes" id="UP000824533">
    <property type="component" value="Linkage Group LG07"/>
</dbReference>
<comment type="caution">
    <text evidence="1">The sequence shown here is derived from an EMBL/GenBank/DDBJ whole genome shotgun (WGS) entry which is preliminary data.</text>
</comment>
<proteinExistence type="predicted"/>
<organism evidence="1 2">
    <name type="scientific">Dendrolimus kikuchii</name>
    <dbReference type="NCBI Taxonomy" id="765133"/>
    <lineage>
        <taxon>Eukaryota</taxon>
        <taxon>Metazoa</taxon>
        <taxon>Ecdysozoa</taxon>
        <taxon>Arthropoda</taxon>
        <taxon>Hexapoda</taxon>
        <taxon>Insecta</taxon>
        <taxon>Pterygota</taxon>
        <taxon>Neoptera</taxon>
        <taxon>Endopterygota</taxon>
        <taxon>Lepidoptera</taxon>
        <taxon>Glossata</taxon>
        <taxon>Ditrysia</taxon>
        <taxon>Bombycoidea</taxon>
        <taxon>Lasiocampidae</taxon>
        <taxon>Dendrolimus</taxon>
    </lineage>
</organism>